<proteinExistence type="inferred from homology"/>
<dbReference type="InterPro" id="IPR046848">
    <property type="entry name" value="E_motif"/>
</dbReference>
<dbReference type="InterPro" id="IPR046960">
    <property type="entry name" value="PPR_At4g14850-like_plant"/>
</dbReference>
<accession>A0A7N0UEQ5</accession>
<evidence type="ECO:0000256" key="3">
    <source>
        <dbReference type="PROSITE-ProRule" id="PRU00708"/>
    </source>
</evidence>
<dbReference type="Proteomes" id="UP000594263">
    <property type="component" value="Unplaced"/>
</dbReference>
<evidence type="ECO:0000313" key="7">
    <source>
        <dbReference type="Proteomes" id="UP000594263"/>
    </source>
</evidence>
<dbReference type="AlphaFoldDB" id="A0A7N0UEQ5"/>
<dbReference type="PANTHER" id="PTHR47926">
    <property type="entry name" value="PENTATRICOPEPTIDE REPEAT-CONTAINING PROTEIN"/>
    <property type="match status" value="1"/>
</dbReference>
<dbReference type="PROSITE" id="PS51375">
    <property type="entry name" value="PPR"/>
    <property type="match status" value="2"/>
</dbReference>
<dbReference type="EnsemblPlants" id="Kaladp0063s0058.1.v1.1">
    <property type="protein sequence ID" value="Kaladp0063s0058.1.v1.1.CDS.1"/>
    <property type="gene ID" value="Kaladp0063s0058.v1.1"/>
</dbReference>
<dbReference type="Pfam" id="PF14432">
    <property type="entry name" value="DYW_deaminase"/>
    <property type="match status" value="1"/>
</dbReference>
<dbReference type="GO" id="GO:0008270">
    <property type="term" value="F:zinc ion binding"/>
    <property type="evidence" value="ECO:0007669"/>
    <property type="project" value="InterPro"/>
</dbReference>
<name>A0A7N0UEQ5_KALFE</name>
<comment type="similarity">
    <text evidence="1">Belongs to the PPR family. PCMP-H subfamily.</text>
</comment>
<dbReference type="NCBIfam" id="TIGR00756">
    <property type="entry name" value="PPR"/>
    <property type="match status" value="3"/>
</dbReference>
<keyword evidence="2" id="KW-0677">Repeat</keyword>
<feature type="region of interest" description="Disordered" evidence="4">
    <location>
        <begin position="1"/>
        <end position="25"/>
    </location>
</feature>
<keyword evidence="7" id="KW-1185">Reference proteome</keyword>
<evidence type="ECO:0000256" key="2">
    <source>
        <dbReference type="ARBA" id="ARBA00022737"/>
    </source>
</evidence>
<feature type="repeat" description="PPR" evidence="3">
    <location>
        <begin position="346"/>
        <end position="380"/>
    </location>
</feature>
<feature type="repeat" description="PPR" evidence="3">
    <location>
        <begin position="212"/>
        <end position="246"/>
    </location>
</feature>
<evidence type="ECO:0000256" key="4">
    <source>
        <dbReference type="SAM" id="MobiDB-lite"/>
    </source>
</evidence>
<dbReference type="InterPro" id="IPR011990">
    <property type="entry name" value="TPR-like_helical_dom_sf"/>
</dbReference>
<evidence type="ECO:0000259" key="5">
    <source>
        <dbReference type="Pfam" id="PF14432"/>
    </source>
</evidence>
<feature type="domain" description="DYW" evidence="5">
    <location>
        <begin position="561"/>
        <end position="653"/>
    </location>
</feature>
<dbReference type="Pfam" id="PF20431">
    <property type="entry name" value="E_motif"/>
    <property type="match status" value="1"/>
</dbReference>
<dbReference type="GO" id="GO:0003723">
    <property type="term" value="F:RNA binding"/>
    <property type="evidence" value="ECO:0007669"/>
    <property type="project" value="InterPro"/>
</dbReference>
<protein>
    <recommendedName>
        <fullName evidence="5">DYW domain-containing protein</fullName>
    </recommendedName>
</protein>
<dbReference type="FunFam" id="1.25.40.10:FF:000348">
    <property type="entry name" value="Pentatricopeptide repeat-containing protein chloroplastic"/>
    <property type="match status" value="1"/>
</dbReference>
<dbReference type="GO" id="GO:0009451">
    <property type="term" value="P:RNA modification"/>
    <property type="evidence" value="ECO:0007669"/>
    <property type="project" value="InterPro"/>
</dbReference>
<dbReference type="Gene3D" id="1.25.40.10">
    <property type="entry name" value="Tetratricopeptide repeat domain"/>
    <property type="match status" value="3"/>
</dbReference>
<dbReference type="InterPro" id="IPR002885">
    <property type="entry name" value="PPR_rpt"/>
</dbReference>
<dbReference type="Pfam" id="PF01535">
    <property type="entry name" value="PPR"/>
    <property type="match status" value="5"/>
</dbReference>
<evidence type="ECO:0000313" key="6">
    <source>
        <dbReference type="EnsemblPlants" id="Kaladp0063s0058.1.v1.1.CDS.1"/>
    </source>
</evidence>
<dbReference type="Gramene" id="Kaladp0063s0058.1.v1.1">
    <property type="protein sequence ID" value="Kaladp0063s0058.1.v1.1.CDS.1"/>
    <property type="gene ID" value="Kaladp0063s0058.v1.1"/>
</dbReference>
<dbReference type="Pfam" id="PF13041">
    <property type="entry name" value="PPR_2"/>
    <property type="match status" value="1"/>
</dbReference>
<reference evidence="6" key="1">
    <citation type="submission" date="2021-01" db="UniProtKB">
        <authorList>
            <consortium name="EnsemblPlants"/>
        </authorList>
    </citation>
    <scope>IDENTIFICATION</scope>
</reference>
<sequence>MECRLRNPPQPLTDASATKPTWDASPGSASTLQTLIRLVLQPWPFQSNYGLIFQLLTGRNLLKLGQQLHAHLTVRGLTPGRFLGAKIVAFYASCGCLDASATMFERVGVASGLVYNAMIRAYAKSGACGKALGLYVKMRALCLGADHFTLPFVLKSCADLRWRLMGRSVHGQSLRTGLAEDMYVGASLIGMYVKCGRNRDGQKVFDEIPVRDVASWNSLITGYMNDGEVRKGMDLFQRMPLRNVVSWTAVISGFSLNGLDDRALGLFREICEDGSVVKPHWVTIVSVLSSCAHLAALESGRWVHKYADSVGLGSQLPVQRALVAMYARCGSLSEARSCFDSIQQRNRAVWNSLITAYASHGRGMDCARTFEEMIKTGIQPDHVTFVGLLSGCSHSGLTEVGLRYFDTMKSVFFVEPGREHYSCVVSLLARAGWLAEALDLINGMPMEPGPDIWSALLSASRSQRNLEIAESAATKLSVTDPECTGSYALISNILSESGMWEKGSNLKSFLRSRGLKRSPGCSWIEVNRKSSVFFSGDASHPLKNEIRSLLEELVEKIKGAGYEPDTGFVPFEISKEEKLHNVMTHSEKLAIAFGFLSSPHGVTLRVTKNLRICGDCHTFVKFVSSVSGREIIVRDVNRFHQFKNGTCSCGEVW</sequence>
<dbReference type="InterPro" id="IPR032867">
    <property type="entry name" value="DYW_dom"/>
</dbReference>
<organism evidence="6 7">
    <name type="scientific">Kalanchoe fedtschenkoi</name>
    <name type="common">Lavender scallops</name>
    <name type="synonym">South American air plant</name>
    <dbReference type="NCBI Taxonomy" id="63787"/>
    <lineage>
        <taxon>Eukaryota</taxon>
        <taxon>Viridiplantae</taxon>
        <taxon>Streptophyta</taxon>
        <taxon>Embryophyta</taxon>
        <taxon>Tracheophyta</taxon>
        <taxon>Spermatophyta</taxon>
        <taxon>Magnoliopsida</taxon>
        <taxon>eudicotyledons</taxon>
        <taxon>Gunneridae</taxon>
        <taxon>Pentapetalae</taxon>
        <taxon>Saxifragales</taxon>
        <taxon>Crassulaceae</taxon>
        <taxon>Kalanchoe</taxon>
    </lineage>
</organism>
<evidence type="ECO:0000256" key="1">
    <source>
        <dbReference type="ARBA" id="ARBA00006643"/>
    </source>
</evidence>
<dbReference type="FunFam" id="1.25.40.10:FF:000090">
    <property type="entry name" value="Pentatricopeptide repeat-containing protein, chloroplastic"/>
    <property type="match status" value="1"/>
</dbReference>
<dbReference type="PANTHER" id="PTHR47926:SF540">
    <property type="entry name" value="PENTATRICOPEPTIDE REPEAT-CONTAINING PROTEIN"/>
    <property type="match status" value="1"/>
</dbReference>
<dbReference type="OMA" id="MDCARTF"/>